<dbReference type="RefSeq" id="WP_182547046.1">
    <property type="nucleotide sequence ID" value="NZ_JACGWZ010000013.1"/>
</dbReference>
<protein>
    <submittedName>
        <fullName evidence="1">Uncharacterized protein</fullName>
    </submittedName>
</protein>
<evidence type="ECO:0000313" key="1">
    <source>
        <dbReference type="EMBL" id="MBA8827896.1"/>
    </source>
</evidence>
<reference evidence="1 2" key="1">
    <citation type="submission" date="2020-07" db="EMBL/GenBank/DDBJ databases">
        <title>Sequencing the genomes of 1000 actinobacteria strains.</title>
        <authorList>
            <person name="Klenk H.-P."/>
        </authorList>
    </citation>
    <scope>NUCLEOTIDE SEQUENCE [LARGE SCALE GENOMIC DNA]</scope>
    <source>
        <strain evidence="1 2">DSM 45975</strain>
    </source>
</reference>
<sequence>MALAEAAVEITADVSRFGGQLKDSLQKAGAQAAKSFSKSFASNLDTSSVSFGGVGRTAGRAGKRAG</sequence>
<evidence type="ECO:0000313" key="2">
    <source>
        <dbReference type="Proteomes" id="UP000569329"/>
    </source>
</evidence>
<dbReference type="AlphaFoldDB" id="A0A839E5I8"/>
<accession>A0A839E5I8</accession>
<comment type="caution">
    <text evidence="1">The sequence shown here is derived from an EMBL/GenBank/DDBJ whole genome shotgun (WGS) entry which is preliminary data.</text>
</comment>
<dbReference type="EMBL" id="JACGWZ010000013">
    <property type="protein sequence ID" value="MBA8827896.1"/>
    <property type="molecule type" value="Genomic_DNA"/>
</dbReference>
<dbReference type="Proteomes" id="UP000569329">
    <property type="component" value="Unassembled WGS sequence"/>
</dbReference>
<proteinExistence type="predicted"/>
<keyword evidence="2" id="KW-1185">Reference proteome</keyword>
<organism evidence="1 2">
    <name type="scientific">Halosaccharopolyspora lacisalsi</name>
    <dbReference type="NCBI Taxonomy" id="1000566"/>
    <lineage>
        <taxon>Bacteria</taxon>
        <taxon>Bacillati</taxon>
        <taxon>Actinomycetota</taxon>
        <taxon>Actinomycetes</taxon>
        <taxon>Pseudonocardiales</taxon>
        <taxon>Pseudonocardiaceae</taxon>
        <taxon>Halosaccharopolyspora</taxon>
    </lineage>
</organism>
<name>A0A839E5I8_9PSEU</name>
<gene>
    <name evidence="1" type="ORF">FHX42_005303</name>
</gene>
<feature type="non-terminal residue" evidence="1">
    <location>
        <position position="66"/>
    </location>
</feature>